<reference evidence="6" key="1">
    <citation type="submission" date="2018-06" db="EMBL/GenBank/DDBJ databases">
        <authorList>
            <person name="Zhirakovskaya E."/>
        </authorList>
    </citation>
    <scope>NUCLEOTIDE SEQUENCE</scope>
</reference>
<evidence type="ECO:0000256" key="4">
    <source>
        <dbReference type="ARBA" id="ARBA00022833"/>
    </source>
</evidence>
<dbReference type="FunFam" id="3.40.140.10:FF:000011">
    <property type="entry name" value="tRNA-specific adenosine deaminase"/>
    <property type="match status" value="1"/>
</dbReference>
<dbReference type="Gene3D" id="3.40.140.10">
    <property type="entry name" value="Cytidine Deaminase, domain 2"/>
    <property type="match status" value="1"/>
</dbReference>
<dbReference type="CDD" id="cd01285">
    <property type="entry name" value="nucleoside_deaminase"/>
    <property type="match status" value="1"/>
</dbReference>
<proteinExistence type="inferred from homology"/>
<dbReference type="InterPro" id="IPR016192">
    <property type="entry name" value="APOBEC/CMP_deaminase_Zn-bd"/>
</dbReference>
<dbReference type="InterPro" id="IPR016193">
    <property type="entry name" value="Cytidine_deaminase-like"/>
</dbReference>
<dbReference type="GO" id="GO:0047974">
    <property type="term" value="F:guanosine deaminase activity"/>
    <property type="evidence" value="ECO:0007669"/>
    <property type="project" value="TreeGrafter"/>
</dbReference>
<keyword evidence="4" id="KW-0862">Zinc</keyword>
<name>A0A3B0ZZW7_9ZZZZ</name>
<protein>
    <submittedName>
        <fullName evidence="6">Guanine deaminase</fullName>
        <ecNumber evidence="6">3.5.4.3</ecNumber>
    </submittedName>
</protein>
<sequence length="155" mass="17369">MSDRDFLQQAINLANRSVDEGGGPFGAVIVRQGSVIGQGNNRVTLDNDPTAHAEVQAIRDACRKENNFSLRDSVLYTSCEPCPMCMAAIYWARIERVVFAASGEDARRAGFDDRWIARELCQPYAERSLPVEHCACEDFNSSFRKWMALADKTPY</sequence>
<dbReference type="InterPro" id="IPR002125">
    <property type="entry name" value="CMP_dCMP_dom"/>
</dbReference>
<dbReference type="SUPFAM" id="SSF53927">
    <property type="entry name" value="Cytidine deaminase-like"/>
    <property type="match status" value="1"/>
</dbReference>
<organism evidence="6">
    <name type="scientific">hydrothermal vent metagenome</name>
    <dbReference type="NCBI Taxonomy" id="652676"/>
    <lineage>
        <taxon>unclassified sequences</taxon>
        <taxon>metagenomes</taxon>
        <taxon>ecological metagenomes</taxon>
    </lineage>
</organism>
<accession>A0A3B0ZZW7</accession>
<dbReference type="GO" id="GO:0006152">
    <property type="term" value="P:purine nucleoside catabolic process"/>
    <property type="evidence" value="ECO:0007669"/>
    <property type="project" value="TreeGrafter"/>
</dbReference>
<dbReference type="EMBL" id="UOFU01000116">
    <property type="protein sequence ID" value="VAW97331.1"/>
    <property type="molecule type" value="Genomic_DNA"/>
</dbReference>
<dbReference type="GO" id="GO:0008892">
    <property type="term" value="F:guanine deaminase activity"/>
    <property type="evidence" value="ECO:0007669"/>
    <property type="project" value="UniProtKB-EC"/>
</dbReference>
<gene>
    <name evidence="6" type="ORF">MNBD_GAMMA20-2067</name>
</gene>
<dbReference type="PANTHER" id="PTHR11079">
    <property type="entry name" value="CYTOSINE DEAMINASE FAMILY MEMBER"/>
    <property type="match status" value="1"/>
</dbReference>
<evidence type="ECO:0000256" key="1">
    <source>
        <dbReference type="ARBA" id="ARBA00006576"/>
    </source>
</evidence>
<dbReference type="GO" id="GO:0008270">
    <property type="term" value="F:zinc ion binding"/>
    <property type="evidence" value="ECO:0007669"/>
    <property type="project" value="InterPro"/>
</dbReference>
<evidence type="ECO:0000259" key="5">
    <source>
        <dbReference type="PROSITE" id="PS51747"/>
    </source>
</evidence>
<feature type="domain" description="CMP/dCMP-type deaminase" evidence="5">
    <location>
        <begin position="1"/>
        <end position="114"/>
    </location>
</feature>
<dbReference type="PANTHER" id="PTHR11079:SF161">
    <property type="entry name" value="CMP_DCMP-TYPE DEAMINASE DOMAIN-CONTAINING PROTEIN"/>
    <property type="match status" value="1"/>
</dbReference>
<keyword evidence="3 6" id="KW-0378">Hydrolase</keyword>
<dbReference type="Pfam" id="PF00383">
    <property type="entry name" value="dCMP_cyt_deam_1"/>
    <property type="match status" value="1"/>
</dbReference>
<dbReference type="AlphaFoldDB" id="A0A3B0ZZW7"/>
<dbReference type="PROSITE" id="PS51747">
    <property type="entry name" value="CYT_DCMP_DEAMINASES_2"/>
    <property type="match status" value="1"/>
</dbReference>
<evidence type="ECO:0000256" key="3">
    <source>
        <dbReference type="ARBA" id="ARBA00022801"/>
    </source>
</evidence>
<keyword evidence="2" id="KW-0479">Metal-binding</keyword>
<comment type="similarity">
    <text evidence="1">Belongs to the cytidine and deoxycytidylate deaminase family.</text>
</comment>
<evidence type="ECO:0000256" key="2">
    <source>
        <dbReference type="ARBA" id="ARBA00022723"/>
    </source>
</evidence>
<dbReference type="EC" id="3.5.4.3" evidence="6"/>
<evidence type="ECO:0000313" key="6">
    <source>
        <dbReference type="EMBL" id="VAW97331.1"/>
    </source>
</evidence>
<dbReference type="PROSITE" id="PS00903">
    <property type="entry name" value="CYT_DCMP_DEAMINASES_1"/>
    <property type="match status" value="1"/>
</dbReference>